<feature type="compositionally biased region" description="Polar residues" evidence="1">
    <location>
        <begin position="516"/>
        <end position="529"/>
    </location>
</feature>
<feature type="compositionally biased region" description="Basic and acidic residues" evidence="1">
    <location>
        <begin position="67"/>
        <end position="82"/>
    </location>
</feature>
<dbReference type="AlphaFoldDB" id="A0A0L0G2B6"/>
<feature type="region of interest" description="Disordered" evidence="1">
    <location>
        <begin position="179"/>
        <end position="200"/>
    </location>
</feature>
<dbReference type="Gene3D" id="2.60.200.20">
    <property type="match status" value="1"/>
</dbReference>
<name>A0A0L0G2B6_9EUKA</name>
<feature type="region of interest" description="Disordered" evidence="1">
    <location>
        <begin position="289"/>
        <end position="320"/>
    </location>
</feature>
<dbReference type="InterPro" id="IPR008984">
    <property type="entry name" value="SMAD_FHA_dom_sf"/>
</dbReference>
<proteinExistence type="predicted"/>
<dbReference type="InterPro" id="IPR000253">
    <property type="entry name" value="FHA_dom"/>
</dbReference>
<dbReference type="Pfam" id="PF03368">
    <property type="entry name" value="Dicer_dimer"/>
    <property type="match status" value="1"/>
</dbReference>
<dbReference type="InterPro" id="IPR005034">
    <property type="entry name" value="Dicer_dimerisation"/>
</dbReference>
<sequence>MDDKSFTIPATPVQRKAAPPADSAVGTSVKDHTITQSAQSDTNTIPHTLSTPLPARLPRQLSANSLARKDTPFPTDLLDKLKSGGGRGFEAMGSTSGSHVVDRSSNTGKHVPSMGLLSDTPQKAQRETEIQGHEPSQGVEGTPKEGARHINSAQVDPGADAHASTCGGVEVGKRRFDDVGLEHDPQQTPMAKKSSMGRRDTPAPWKLLQQKMGANSVMESGKGEGLGKGVSGSTSMPSTPASAADADVQQAAKAMVKGFTAPKPVNRTGLNSGTAGASVNAAPLTTAFGLDGNTSTPKAHASTPRPKPTHSNTPSDFPTDTQMIQAKTAEGFAVPAHTPQASSTDVPAYTPVMGSSMNTDSFVHTKKGNLDGDAFTAPQPVQIASASASTDAGLEKSKASDDASFAVPTPVSSSGGAKSWTDSTGFALPLPMASNKPNTPTATPAHTTPGSTNAAGTPSLSQTTPTPTIISAPTPHNTPAQGPTNTHTKTGTSQQTPLDGFAVPALPVGKLKAKTSPASTSAGASNVENQGAVGDKKSEGGFAVPALPVRKAVDTHKDAPPPEKTVQATPTPAPSQSAGNAQKPFPFPFDYNLPSWGENVPNIPYRIEVLKSGVIVQSDNISDEPFYVVGRDARNHFPMEHPSISRFHAILQHRAENDGVYLYDLGSTHGTKLNKNPIRPRAFHRVRIGHTIQFGASSRLFMLAGPSEIAQQQEEMTEELRQQRIAEQKEMLQQKLKKERKEAEACEGISWGQAEDAEEDDDADQADMMLRDGVLAKQRFDADQAPASSSDKERRWEKDPKKTLTNFFVNESLDYTPDITMLPKNKGFLVKIELPIESASGDLVVVEGQCGRKRDAERLACYNACQMLSAHGLFSSSRKTTATAIKRRNYSDDDYYSSDDDEFLDRTGDVKKRRNNRMKRLAPDKRAAGDKDVKPEVETFDTLKEKLTKIYQRRKVCTRLLRENKEVKQNKQPAEDLDLDEYMNTVTEPATVLDRKKIGMELKQGMTEEKHYLRLLKVVNPRYNPETLKYIQSP</sequence>
<feature type="compositionally biased region" description="Low complexity" evidence="1">
    <location>
        <begin position="437"/>
        <end position="449"/>
    </location>
</feature>
<feature type="compositionally biased region" description="Polar residues" evidence="1">
    <location>
        <begin position="477"/>
        <end position="497"/>
    </location>
</feature>
<reference evidence="3 4" key="1">
    <citation type="submission" date="2011-02" db="EMBL/GenBank/DDBJ databases">
        <title>The Genome Sequence of Sphaeroforma arctica JP610.</title>
        <authorList>
            <consortium name="The Broad Institute Genome Sequencing Platform"/>
            <person name="Russ C."/>
            <person name="Cuomo C."/>
            <person name="Young S.K."/>
            <person name="Zeng Q."/>
            <person name="Gargeya S."/>
            <person name="Alvarado L."/>
            <person name="Berlin A."/>
            <person name="Chapman S.B."/>
            <person name="Chen Z."/>
            <person name="Freedman E."/>
            <person name="Gellesch M."/>
            <person name="Goldberg J."/>
            <person name="Griggs A."/>
            <person name="Gujja S."/>
            <person name="Heilman E."/>
            <person name="Heiman D."/>
            <person name="Howarth C."/>
            <person name="Mehta T."/>
            <person name="Neiman D."/>
            <person name="Pearson M."/>
            <person name="Roberts A."/>
            <person name="Saif S."/>
            <person name="Shea T."/>
            <person name="Shenoy N."/>
            <person name="Sisk P."/>
            <person name="Stolte C."/>
            <person name="Sykes S."/>
            <person name="White J."/>
            <person name="Yandava C."/>
            <person name="Burger G."/>
            <person name="Gray M.W."/>
            <person name="Holland P.W.H."/>
            <person name="King N."/>
            <person name="Lang F.B.F."/>
            <person name="Roger A.J."/>
            <person name="Ruiz-Trillo I."/>
            <person name="Haas B."/>
            <person name="Nusbaum C."/>
            <person name="Birren B."/>
        </authorList>
    </citation>
    <scope>NUCLEOTIDE SEQUENCE [LARGE SCALE GENOMIC DNA]</scope>
    <source>
        <strain evidence="3 4">JP610</strain>
    </source>
</reference>
<feature type="region of interest" description="Disordered" evidence="1">
    <location>
        <begin position="554"/>
        <end position="580"/>
    </location>
</feature>
<dbReference type="SUPFAM" id="SSF49879">
    <property type="entry name" value="SMAD/FHA domain"/>
    <property type="match status" value="1"/>
</dbReference>
<dbReference type="CDD" id="cd19856">
    <property type="entry name" value="DSRM_Kanadaptin"/>
    <property type="match status" value="1"/>
</dbReference>
<feature type="compositionally biased region" description="Polar residues" evidence="1">
    <location>
        <begin position="566"/>
        <end position="580"/>
    </location>
</feature>
<dbReference type="EMBL" id="KQ241876">
    <property type="protein sequence ID" value="KNC82971.1"/>
    <property type="molecule type" value="Genomic_DNA"/>
</dbReference>
<feature type="compositionally biased region" description="Polar residues" evidence="1">
    <location>
        <begin position="309"/>
        <end position="320"/>
    </location>
</feature>
<feature type="compositionally biased region" description="Low complexity" evidence="1">
    <location>
        <begin position="457"/>
        <end position="475"/>
    </location>
</feature>
<dbReference type="PROSITE" id="PS50006">
    <property type="entry name" value="FHA_DOMAIN"/>
    <property type="match status" value="1"/>
</dbReference>
<feature type="compositionally biased region" description="Polar residues" evidence="1">
    <location>
        <begin position="93"/>
        <end position="108"/>
    </location>
</feature>
<dbReference type="RefSeq" id="XP_014156873.1">
    <property type="nucleotide sequence ID" value="XM_014301398.1"/>
</dbReference>
<feature type="region of interest" description="Disordered" evidence="1">
    <location>
        <begin position="221"/>
        <end position="244"/>
    </location>
</feature>
<feature type="compositionally biased region" description="Polar residues" evidence="1">
    <location>
        <begin position="410"/>
        <end position="424"/>
    </location>
</feature>
<feature type="region of interest" description="Disordered" evidence="1">
    <location>
        <begin position="514"/>
        <end position="541"/>
    </location>
</feature>
<evidence type="ECO:0000313" key="4">
    <source>
        <dbReference type="Proteomes" id="UP000054560"/>
    </source>
</evidence>
<feature type="domain" description="FHA" evidence="2">
    <location>
        <begin position="627"/>
        <end position="678"/>
    </location>
</feature>
<feature type="region of interest" description="Disordered" evidence="1">
    <location>
        <begin position="1"/>
        <end position="145"/>
    </location>
</feature>
<evidence type="ECO:0000313" key="3">
    <source>
        <dbReference type="EMBL" id="KNC82971.1"/>
    </source>
</evidence>
<dbReference type="eggNOG" id="KOG1881">
    <property type="taxonomic scope" value="Eukaryota"/>
</dbReference>
<dbReference type="GeneID" id="25905268"/>
<dbReference type="PANTHER" id="PTHR23308">
    <property type="entry name" value="NUCLEAR INHIBITOR OF PROTEIN PHOSPHATASE-1"/>
    <property type="match status" value="1"/>
</dbReference>
<dbReference type="OrthoDB" id="433755at2759"/>
<dbReference type="GO" id="GO:0016891">
    <property type="term" value="F:RNA endonuclease activity producing 5'-phosphomonoesters, hydrolytic mechanism"/>
    <property type="evidence" value="ECO:0007669"/>
    <property type="project" value="InterPro"/>
</dbReference>
<dbReference type="InterPro" id="IPR050923">
    <property type="entry name" value="Cell_Proc_Reg/RNA_Proc"/>
</dbReference>
<keyword evidence="4" id="KW-1185">Reference proteome</keyword>
<dbReference type="Proteomes" id="UP000054560">
    <property type="component" value="Unassembled WGS sequence"/>
</dbReference>
<accession>A0A0L0G2B6</accession>
<dbReference type="CDD" id="cd22677">
    <property type="entry name" value="FHA_Kanadaptin"/>
    <property type="match status" value="1"/>
</dbReference>
<feature type="region of interest" description="Disordered" evidence="1">
    <location>
        <begin position="744"/>
        <end position="763"/>
    </location>
</feature>
<feature type="compositionally biased region" description="Polar residues" evidence="1">
    <location>
        <begin position="34"/>
        <end position="51"/>
    </location>
</feature>
<feature type="compositionally biased region" description="Low complexity" evidence="1">
    <location>
        <begin position="231"/>
        <end position="244"/>
    </location>
</feature>
<gene>
    <name evidence="3" type="ORF">SARC_04764</name>
</gene>
<evidence type="ECO:0000256" key="1">
    <source>
        <dbReference type="SAM" id="MobiDB-lite"/>
    </source>
</evidence>
<dbReference type="SMART" id="SM00240">
    <property type="entry name" value="FHA"/>
    <property type="match status" value="1"/>
</dbReference>
<dbReference type="Pfam" id="PF00498">
    <property type="entry name" value="FHA"/>
    <property type="match status" value="1"/>
</dbReference>
<feature type="region of interest" description="Disordered" evidence="1">
    <location>
        <begin position="386"/>
        <end position="501"/>
    </location>
</feature>
<organism evidence="3 4">
    <name type="scientific">Sphaeroforma arctica JP610</name>
    <dbReference type="NCBI Taxonomy" id="667725"/>
    <lineage>
        <taxon>Eukaryota</taxon>
        <taxon>Ichthyosporea</taxon>
        <taxon>Ichthyophonida</taxon>
        <taxon>Sphaeroforma</taxon>
    </lineage>
</organism>
<evidence type="ECO:0000259" key="2">
    <source>
        <dbReference type="PROSITE" id="PS50006"/>
    </source>
</evidence>
<protein>
    <recommendedName>
        <fullName evidence="2">FHA domain-containing protein</fullName>
    </recommendedName>
</protein>